<dbReference type="Proteomes" id="UP000029482">
    <property type="component" value="Chromosome"/>
</dbReference>
<dbReference type="HOGENOM" id="CLU_115403_3_3_11"/>
<reference evidence="5" key="1">
    <citation type="journal article" date="2015" name="J. Biotechnol.">
        <title>Complete genome sequence of the actinobacterium Streptomyces glaucescens GLA.O (DSM 40922) consisting of a linear chromosome and one linear plasmid.</title>
        <authorList>
            <person name="Ortseifen V."/>
            <person name="Winkler A."/>
            <person name="Albersmeier A."/>
            <person name="Wendler S."/>
            <person name="Puhler A."/>
            <person name="Kalinowski J."/>
            <person name="Ruckert C."/>
        </authorList>
    </citation>
    <scope>NUCLEOTIDE SEQUENCE [LARGE SCALE GENOMIC DNA]</scope>
    <source>
        <strain evidence="5">DSM 40922 / GLA O</strain>
    </source>
</reference>
<evidence type="ECO:0000313" key="5">
    <source>
        <dbReference type="Proteomes" id="UP000029482"/>
    </source>
</evidence>
<dbReference type="InterPro" id="IPR036513">
    <property type="entry name" value="STAS_dom_sf"/>
</dbReference>
<evidence type="ECO:0000256" key="1">
    <source>
        <dbReference type="ARBA" id="ARBA00009013"/>
    </source>
</evidence>
<dbReference type="Gene3D" id="3.30.750.24">
    <property type="entry name" value="STAS domain"/>
    <property type="match status" value="1"/>
</dbReference>
<gene>
    <name evidence="4" type="ORF">SGLAU_25870</name>
</gene>
<name>A0A089XGQ0_STRGA</name>
<dbReference type="NCBIfam" id="TIGR00377">
    <property type="entry name" value="ant_ant_sig"/>
    <property type="match status" value="1"/>
</dbReference>
<dbReference type="KEGG" id="sgu:SGLAU_25870"/>
<dbReference type="AlphaFoldDB" id="A0A089XGQ0"/>
<sequence length="135" mass="13902">MTNVTDTLQLTVRYAGDRTAVVSVAGDVDLHTASTLREQALAVVAEGVPHLVLDLAEVDFVDSTGLSTLIRVLQATQAADGSLRLADVPDRLVRMVTMTGISQLMPVHTTVADALAAQHADGTPDRVGGGGATAG</sequence>
<evidence type="ECO:0000256" key="2">
    <source>
        <dbReference type="RuleBase" id="RU003749"/>
    </source>
</evidence>
<dbReference type="PANTHER" id="PTHR33495:SF2">
    <property type="entry name" value="ANTI-SIGMA FACTOR ANTAGONIST TM_1081-RELATED"/>
    <property type="match status" value="1"/>
</dbReference>
<dbReference type="SUPFAM" id="SSF52091">
    <property type="entry name" value="SpoIIaa-like"/>
    <property type="match status" value="1"/>
</dbReference>
<dbReference type="EMBL" id="CP009438">
    <property type="protein sequence ID" value="AIS01112.1"/>
    <property type="molecule type" value="Genomic_DNA"/>
</dbReference>
<dbReference type="PANTHER" id="PTHR33495">
    <property type="entry name" value="ANTI-SIGMA FACTOR ANTAGONIST TM_1081-RELATED-RELATED"/>
    <property type="match status" value="1"/>
</dbReference>
<dbReference type="PROSITE" id="PS50801">
    <property type="entry name" value="STAS"/>
    <property type="match status" value="1"/>
</dbReference>
<dbReference type="OrthoDB" id="4294859at2"/>
<dbReference type="RefSeq" id="WP_063838896.1">
    <property type="nucleotide sequence ID" value="NZ_CP009438.1"/>
</dbReference>
<dbReference type="GO" id="GO:0043856">
    <property type="term" value="F:anti-sigma factor antagonist activity"/>
    <property type="evidence" value="ECO:0007669"/>
    <property type="project" value="InterPro"/>
</dbReference>
<evidence type="ECO:0000259" key="3">
    <source>
        <dbReference type="PROSITE" id="PS50801"/>
    </source>
</evidence>
<feature type="domain" description="STAS" evidence="3">
    <location>
        <begin position="21"/>
        <end position="118"/>
    </location>
</feature>
<protein>
    <recommendedName>
        <fullName evidence="2">Anti-sigma factor antagonist</fullName>
    </recommendedName>
</protein>
<organism evidence="4 5">
    <name type="scientific">Streptomyces glaucescens</name>
    <dbReference type="NCBI Taxonomy" id="1907"/>
    <lineage>
        <taxon>Bacteria</taxon>
        <taxon>Bacillati</taxon>
        <taxon>Actinomycetota</taxon>
        <taxon>Actinomycetes</taxon>
        <taxon>Kitasatosporales</taxon>
        <taxon>Streptomycetaceae</taxon>
        <taxon>Streptomyces</taxon>
    </lineage>
</organism>
<accession>A0A089XGQ0</accession>
<keyword evidence="5" id="KW-1185">Reference proteome</keyword>
<evidence type="ECO:0000313" key="4">
    <source>
        <dbReference type="EMBL" id="AIS01112.1"/>
    </source>
</evidence>
<comment type="similarity">
    <text evidence="1 2">Belongs to the anti-sigma-factor antagonist family.</text>
</comment>
<dbReference type="eggNOG" id="COG1366">
    <property type="taxonomic scope" value="Bacteria"/>
</dbReference>
<dbReference type="Pfam" id="PF01740">
    <property type="entry name" value="STAS"/>
    <property type="match status" value="1"/>
</dbReference>
<proteinExistence type="inferred from homology"/>
<dbReference type="InterPro" id="IPR003658">
    <property type="entry name" value="Anti-sigma_ant"/>
</dbReference>
<dbReference type="CDD" id="cd07043">
    <property type="entry name" value="STAS_anti-anti-sigma_factors"/>
    <property type="match status" value="1"/>
</dbReference>
<dbReference type="InterPro" id="IPR002645">
    <property type="entry name" value="STAS_dom"/>
</dbReference>
<dbReference type="STRING" id="1907.SGLAU_25870"/>